<dbReference type="SUPFAM" id="SSF55804">
    <property type="entry name" value="Phoshotransferase/anion transport protein"/>
    <property type="match status" value="1"/>
</dbReference>
<protein>
    <submittedName>
        <fullName evidence="2">PTS sugar transporter subunit IIA</fullName>
    </submittedName>
</protein>
<organism evidence="2 3">
    <name type="scientific">Kroppenstedtia sanguinis</name>
    <dbReference type="NCBI Taxonomy" id="1380684"/>
    <lineage>
        <taxon>Bacteria</taxon>
        <taxon>Bacillati</taxon>
        <taxon>Bacillota</taxon>
        <taxon>Bacilli</taxon>
        <taxon>Bacillales</taxon>
        <taxon>Thermoactinomycetaceae</taxon>
        <taxon>Kroppenstedtia</taxon>
    </lineage>
</organism>
<evidence type="ECO:0000313" key="3">
    <source>
        <dbReference type="Proteomes" id="UP001597282"/>
    </source>
</evidence>
<dbReference type="CDD" id="cd00211">
    <property type="entry name" value="PTS_IIA_fru"/>
    <property type="match status" value="1"/>
</dbReference>
<evidence type="ECO:0000313" key="2">
    <source>
        <dbReference type="EMBL" id="MFD1428020.1"/>
    </source>
</evidence>
<dbReference type="Pfam" id="PF00359">
    <property type="entry name" value="PTS_EIIA_2"/>
    <property type="match status" value="1"/>
</dbReference>
<keyword evidence="2" id="KW-0762">Sugar transport</keyword>
<gene>
    <name evidence="2" type="ORF">ACFQ4Y_14025</name>
</gene>
<dbReference type="PANTHER" id="PTHR47738">
    <property type="entry name" value="PTS SYSTEM FRUCTOSE-LIKE EIIA COMPONENT-RELATED"/>
    <property type="match status" value="1"/>
</dbReference>
<dbReference type="PROSITE" id="PS51094">
    <property type="entry name" value="PTS_EIIA_TYPE_2"/>
    <property type="match status" value="1"/>
</dbReference>
<comment type="caution">
    <text evidence="2">The sequence shown here is derived from an EMBL/GenBank/DDBJ whole genome shotgun (WGS) entry which is preliminary data.</text>
</comment>
<name>A0ABW4CB61_9BACL</name>
<dbReference type="Proteomes" id="UP001597282">
    <property type="component" value="Unassembled WGS sequence"/>
</dbReference>
<dbReference type="Gene3D" id="3.40.930.10">
    <property type="entry name" value="Mannitol-specific EII, Chain A"/>
    <property type="match status" value="1"/>
</dbReference>
<reference evidence="3" key="1">
    <citation type="journal article" date="2019" name="Int. J. Syst. Evol. Microbiol.">
        <title>The Global Catalogue of Microorganisms (GCM) 10K type strain sequencing project: providing services to taxonomists for standard genome sequencing and annotation.</title>
        <authorList>
            <consortium name="The Broad Institute Genomics Platform"/>
            <consortium name="The Broad Institute Genome Sequencing Center for Infectious Disease"/>
            <person name="Wu L."/>
            <person name="Ma J."/>
        </authorList>
    </citation>
    <scope>NUCLEOTIDE SEQUENCE [LARGE SCALE GENOMIC DNA]</scope>
    <source>
        <strain evidence="3">S1</strain>
    </source>
</reference>
<dbReference type="InterPro" id="IPR051541">
    <property type="entry name" value="PTS_SugarTrans_NitroReg"/>
</dbReference>
<feature type="domain" description="PTS EIIA type-2" evidence="1">
    <location>
        <begin position="8"/>
        <end position="155"/>
    </location>
</feature>
<dbReference type="PANTHER" id="PTHR47738:SF3">
    <property type="entry name" value="PHOSPHOTRANSFERASE SYSTEM MANNITOL_FRUCTOSE-SPECIFIC IIA DOMAIN CONTAINING PROTEIN"/>
    <property type="match status" value="1"/>
</dbReference>
<evidence type="ECO:0000259" key="1">
    <source>
        <dbReference type="PROSITE" id="PS51094"/>
    </source>
</evidence>
<dbReference type="EMBL" id="JBHTNU010000016">
    <property type="protein sequence ID" value="MFD1428020.1"/>
    <property type="molecule type" value="Genomic_DNA"/>
</dbReference>
<sequence>MRKQVRDLYFDESLILKDLQAQSPDEVLELMAANLLAKGLVKESFVTAVVDREGKFATGLPTHGVSVAIPHTDPEHVKHQTLSLGILKEPVDFGIMGEATAQTPVKLVFMLAMAEQDSQLSLLQKLMGIFQNPEILWSLAESEDRSHIKRILVDQLAVIVKEVN</sequence>
<proteinExistence type="predicted"/>
<keyword evidence="3" id="KW-1185">Reference proteome</keyword>
<dbReference type="InterPro" id="IPR016152">
    <property type="entry name" value="PTrfase/Anion_transptr"/>
</dbReference>
<dbReference type="InterPro" id="IPR002178">
    <property type="entry name" value="PTS_EIIA_type-2_dom"/>
</dbReference>
<keyword evidence="2" id="KW-0813">Transport</keyword>
<accession>A0ABW4CB61</accession>